<keyword evidence="1" id="KW-0255">Endonuclease</keyword>
<keyword evidence="1" id="KW-0540">Nuclease</keyword>
<dbReference type="EC" id="3.1.21.-" evidence="1"/>
<dbReference type="GO" id="GO:0004519">
    <property type="term" value="F:endonuclease activity"/>
    <property type="evidence" value="ECO:0007669"/>
    <property type="project" value="UniProtKB-KW"/>
</dbReference>
<dbReference type="EMBL" id="CP120576">
    <property type="protein sequence ID" value="WEY85305.1"/>
    <property type="molecule type" value="Genomic_DNA"/>
</dbReference>
<organism evidence="1 2">
    <name type="scientific">Bacillus subtilis</name>
    <dbReference type="NCBI Taxonomy" id="1423"/>
    <lineage>
        <taxon>Bacteria</taxon>
        <taxon>Bacillati</taxon>
        <taxon>Bacillota</taxon>
        <taxon>Bacilli</taxon>
        <taxon>Bacillales</taxon>
        <taxon>Bacillaceae</taxon>
        <taxon>Bacillus</taxon>
    </lineage>
</organism>
<dbReference type="GO" id="GO:0016787">
    <property type="term" value="F:hydrolase activity"/>
    <property type="evidence" value="ECO:0007669"/>
    <property type="project" value="UniProtKB-KW"/>
</dbReference>
<keyword evidence="1" id="KW-0378">Hydrolase</keyword>
<reference evidence="1" key="1">
    <citation type="submission" date="2025-02" db="EMBL/GenBank/DDBJ databases">
        <title>Complete genome sequences of 52 Bacillus and Priestia strains isolated from West-African fermentations and 26 reference strains from the DSMZ collection.</title>
        <authorList>
            <person name="Wiedenbein E.S."/>
            <person name="Canoy T.S."/>
            <person name="Hui Y."/>
            <person name="Parkouda C."/>
            <person name="Dawende C."/>
            <person name="Ametefe E."/>
            <person name="Jespersen L."/>
            <person name="Nielsen D.S."/>
        </authorList>
    </citation>
    <scope>NUCLEOTIDE SEQUENCE</scope>
    <source>
        <strain evidence="1">PRO56</strain>
    </source>
</reference>
<dbReference type="AlphaFoldDB" id="A0AAX3RN56"/>
<accession>A0AAX3RN56</accession>
<evidence type="ECO:0000313" key="2">
    <source>
        <dbReference type="Proteomes" id="UP001214898"/>
    </source>
</evidence>
<proteinExistence type="predicted"/>
<dbReference type="Proteomes" id="UP001214898">
    <property type="component" value="Chromosome"/>
</dbReference>
<gene>
    <name evidence="1" type="ORF">P5633_03500</name>
</gene>
<evidence type="ECO:0000313" key="1">
    <source>
        <dbReference type="EMBL" id="WEY85305.1"/>
    </source>
</evidence>
<sequence>MNSPYENQPMEKWINITEEIVGEHPLDFDVIVNVVLEAWERILGTKIGGELQIGKDVFPSPQIMGNYIHELIPALLSRKYPEKWRKEIIKEDKDVVYIPNSDYSVEIKTSSNANNVFGNRSYGQENSEHNSGKSKSGYYITVNFEKFDTKNPDYKPKIKKIRFGWIDHEDWKAQKSQTGQAAPLSKEARDNKLILLYEDK</sequence>
<dbReference type="InterPro" id="IPR019069">
    <property type="entry name" value="Restrct_endonuc_II_ScaI"/>
</dbReference>
<protein>
    <submittedName>
        <fullName evidence="1">ScaI family restriction endonuclease</fullName>
        <ecNumber evidence="1">3.1.21.-</ecNumber>
    </submittedName>
</protein>
<name>A0AAX3RN56_BACIU</name>
<dbReference type="Pfam" id="PF09569">
    <property type="entry name" value="RE_ScaI"/>
    <property type="match status" value="1"/>
</dbReference>